<dbReference type="Pfam" id="PF01902">
    <property type="entry name" value="Diphthami_syn_2"/>
    <property type="match status" value="1"/>
</dbReference>
<dbReference type="CDD" id="cd01994">
    <property type="entry name" value="AANH_PF0828-like"/>
    <property type="match status" value="1"/>
</dbReference>
<feature type="compositionally biased region" description="Low complexity" evidence="10">
    <location>
        <begin position="484"/>
        <end position="503"/>
    </location>
</feature>
<keyword evidence="13" id="KW-1185">Reference proteome</keyword>
<feature type="compositionally biased region" description="Low complexity" evidence="10">
    <location>
        <begin position="944"/>
        <end position="961"/>
    </location>
</feature>
<dbReference type="FunFam" id="3.90.1490.10:FF:000001">
    <property type="entry name" value="Diphthine--ammonia ligase"/>
    <property type="match status" value="1"/>
</dbReference>
<dbReference type="InterPro" id="IPR006175">
    <property type="entry name" value="YjgF/YER057c/UK114"/>
</dbReference>
<dbReference type="Gene3D" id="3.40.50.620">
    <property type="entry name" value="HUPs"/>
    <property type="match status" value="1"/>
</dbReference>
<feature type="compositionally biased region" description="Basic and acidic residues" evidence="10">
    <location>
        <begin position="1092"/>
        <end position="1115"/>
    </location>
</feature>
<dbReference type="Proteomes" id="UP001438707">
    <property type="component" value="Unassembled WGS sequence"/>
</dbReference>
<evidence type="ECO:0000259" key="11">
    <source>
        <dbReference type="Pfam" id="PF01902"/>
    </source>
</evidence>
<proteinExistence type="predicted"/>
<keyword evidence="6" id="KW-0067">ATP-binding</keyword>
<evidence type="ECO:0000313" key="13">
    <source>
        <dbReference type="Proteomes" id="UP001438707"/>
    </source>
</evidence>
<evidence type="ECO:0000256" key="3">
    <source>
        <dbReference type="ARBA" id="ARBA00018426"/>
    </source>
</evidence>
<keyword evidence="5" id="KW-0547">Nucleotide-binding</keyword>
<dbReference type="PANTHER" id="PTHR12196:SF2">
    <property type="entry name" value="DIPHTHINE--AMMONIA LIGASE"/>
    <property type="match status" value="1"/>
</dbReference>
<evidence type="ECO:0000256" key="7">
    <source>
        <dbReference type="ARBA" id="ARBA00029814"/>
    </source>
</evidence>
<evidence type="ECO:0000256" key="9">
    <source>
        <dbReference type="ARBA" id="ARBA00048108"/>
    </source>
</evidence>
<comment type="catalytic activity">
    <reaction evidence="9">
        <text>diphthine-[translation elongation factor 2] + NH4(+) + ATP = diphthamide-[translation elongation factor 2] + AMP + diphosphate + H(+)</text>
        <dbReference type="Rhea" id="RHEA:19753"/>
        <dbReference type="Rhea" id="RHEA-COMP:10172"/>
        <dbReference type="Rhea" id="RHEA-COMP:10174"/>
        <dbReference type="ChEBI" id="CHEBI:15378"/>
        <dbReference type="ChEBI" id="CHEBI:16692"/>
        <dbReference type="ChEBI" id="CHEBI:28938"/>
        <dbReference type="ChEBI" id="CHEBI:30616"/>
        <dbReference type="ChEBI" id="CHEBI:33019"/>
        <dbReference type="ChEBI" id="CHEBI:82696"/>
        <dbReference type="ChEBI" id="CHEBI:456215"/>
        <dbReference type="EC" id="6.3.1.14"/>
    </reaction>
</comment>
<dbReference type="PANTHER" id="PTHR12196">
    <property type="entry name" value="DOMAIN OF UNKNOWN FUNCTION 71 DUF71 -CONTAINING PROTEIN"/>
    <property type="match status" value="1"/>
</dbReference>
<feature type="region of interest" description="Disordered" evidence="10">
    <location>
        <begin position="940"/>
        <end position="966"/>
    </location>
</feature>
<feature type="compositionally biased region" description="Basic and acidic residues" evidence="10">
    <location>
        <begin position="1155"/>
        <end position="1165"/>
    </location>
</feature>
<evidence type="ECO:0000256" key="10">
    <source>
        <dbReference type="SAM" id="MobiDB-lite"/>
    </source>
</evidence>
<dbReference type="InterPro" id="IPR030662">
    <property type="entry name" value="DPH6/MJ0570"/>
</dbReference>
<evidence type="ECO:0000256" key="8">
    <source>
        <dbReference type="ARBA" id="ARBA00031552"/>
    </source>
</evidence>
<comment type="pathway">
    <text evidence="1">Protein modification; peptidyl-diphthamide biosynthesis.</text>
</comment>
<reference evidence="12 13" key="1">
    <citation type="journal article" date="2024" name="Nat. Commun.">
        <title>Phylogenomics reveals the evolutionary origins of lichenization in chlorophyte algae.</title>
        <authorList>
            <person name="Puginier C."/>
            <person name="Libourel C."/>
            <person name="Otte J."/>
            <person name="Skaloud P."/>
            <person name="Haon M."/>
            <person name="Grisel S."/>
            <person name="Petersen M."/>
            <person name="Berrin J.G."/>
            <person name="Delaux P.M."/>
            <person name="Dal Grande F."/>
            <person name="Keller J."/>
        </authorList>
    </citation>
    <scope>NUCLEOTIDE SEQUENCE [LARGE SCALE GENOMIC DNA]</scope>
    <source>
        <strain evidence="12 13">SAG 2145</strain>
    </source>
</reference>
<feature type="compositionally biased region" description="Polar residues" evidence="10">
    <location>
        <begin position="827"/>
        <end position="840"/>
    </location>
</feature>
<keyword evidence="4" id="KW-0436">Ligase</keyword>
<feature type="region of interest" description="Disordered" evidence="10">
    <location>
        <begin position="871"/>
        <end position="901"/>
    </location>
</feature>
<dbReference type="GO" id="GO:0017178">
    <property type="term" value="F:diphthine-ammonia ligase activity"/>
    <property type="evidence" value="ECO:0007669"/>
    <property type="project" value="UniProtKB-EC"/>
</dbReference>
<dbReference type="GO" id="GO:0017183">
    <property type="term" value="P:protein histidyl modification to diphthamide"/>
    <property type="evidence" value="ECO:0007669"/>
    <property type="project" value="TreeGrafter"/>
</dbReference>
<sequence length="1222" mass="128681">MRVLALVSGGKDSCYAAQLCQTHGHTVVALGNLLPSDNQVDELDSHMYQTVGHQVLQAYATCMGLPLYRRRIHGTSLQKELAYLATGGDEVEDLVALLAYVLQLQPEVQAVASGAIASDYQRTRVEHACSRLGLVSLAPMWRQPQAQLLQAMIDSGIHAILVKVAAIGLDPHRHLGKDLASVQPHLHKLNRLYGSNICGEGGEYETLAVGGPLFRHASILLDQWDVRLHSQDSVAPVGVLHPISFHLKPNTAGAASGNAAASLTASGPDMRLARHGTCSIKAPDQGQSDVITVPPDFWAEAQPAKQGIQVPPFRLFIRMRRQGGFIHVACSPHLSQKPVSEADSHHEQEPTNDTAWAVDTALGSISTALEECGSNLGQALFVHMFLADMAAFGEANAAYNPHMPAVNPPARACVQTYLPSETPVAIDVLVPCNPEGRRALHVQSISSWAPACIGPYSQATSHQDILFMAGQLGLDPISMALTQPPSSSEPSDDQAAVSDASSSRAYEHARAEAQRCLTSCQAVAIAMGCDLPQGLLAATTFVASAAASSPAPASTAPALSRPAAYDPVASPPAPTALAAVSRSAAPCAASETHSSDATASAVTVVAAVPTACHPCRAKAHHMGGADEQQDGAESARSGDHHNEGQRHAAAAANAMHSFLSTTSPANMDHLSDDDEEKLDGFWDLPPEPHLTPPAMARHWDPLQLYIAVPGLPKQARVEIQPIACTPAANCPSPPASDTDEEPASSLPRGLASAHHPADSSNDSGINESGPVMWGSAVAKIAELNGLAPPLATNFQLGKDVVSKPSIKGWPGRLRNISMQAAMLLQSRQSPTANPPLQQSGLVAPSPMAQGSRLEDAPVLYDASILQQVLEAAPQQSHAAPLSQPGGDPLPSNSPITPNGDGLRDWDALSSLADCSVKVSGLISPGRLCLMHAAVDGPANDSRISNPAPSNPAAANQAAPSSISGPSLDLQAHSNISSRNAKQLCEKAIRGSHSFAIEAGHATKQQQQRVIDQEGEQSVSQQQSMQLGSQGVAQSSHMKAASEVLVAGIGQCLQHAGLSWQDCVSIRAFIPQQQSSRVDLHHALPTAQPTGDAHAHVDCHGKEEPHPDMRTKPSKEERLPLAQDQESVAAIDNDICQDMGPLKLTATHAPGNAQPKHGEQDERYQEQDEQALSFRNSWETALSGCLGRARAEATIAFVGAAGMDDRMSAVLCLQVHACKLMPS</sequence>
<name>A0AAW1RD53_9CHLO</name>
<evidence type="ECO:0000256" key="1">
    <source>
        <dbReference type="ARBA" id="ARBA00005156"/>
    </source>
</evidence>
<evidence type="ECO:0000256" key="6">
    <source>
        <dbReference type="ARBA" id="ARBA00022840"/>
    </source>
</evidence>
<dbReference type="FunFam" id="3.40.50.620:FF:000145">
    <property type="entry name" value="ATP-binding domain containing protein"/>
    <property type="match status" value="1"/>
</dbReference>
<dbReference type="SUPFAM" id="SSF55298">
    <property type="entry name" value="YjgF-like"/>
    <property type="match status" value="2"/>
</dbReference>
<dbReference type="EMBL" id="JALJOS010000013">
    <property type="protein sequence ID" value="KAK9831634.1"/>
    <property type="molecule type" value="Genomic_DNA"/>
</dbReference>
<dbReference type="InterPro" id="IPR035959">
    <property type="entry name" value="RutC-like_sf"/>
</dbReference>
<dbReference type="Pfam" id="PF01042">
    <property type="entry name" value="Ribonuc_L-PSP"/>
    <property type="match status" value="1"/>
</dbReference>
<dbReference type="SUPFAM" id="SSF52402">
    <property type="entry name" value="Adenine nucleotide alpha hydrolases-like"/>
    <property type="match status" value="1"/>
</dbReference>
<dbReference type="InterPro" id="IPR014729">
    <property type="entry name" value="Rossmann-like_a/b/a_fold"/>
</dbReference>
<comment type="caution">
    <text evidence="12">The sequence shown here is derived from an EMBL/GenBank/DDBJ whole genome shotgun (WGS) entry which is preliminary data.</text>
</comment>
<dbReference type="AlphaFoldDB" id="A0AAW1RD53"/>
<feature type="region of interest" description="Disordered" evidence="10">
    <location>
        <begin position="619"/>
        <end position="649"/>
    </location>
</feature>
<dbReference type="Gene3D" id="3.30.1330.40">
    <property type="entry name" value="RutC-like"/>
    <property type="match status" value="2"/>
</dbReference>
<evidence type="ECO:0000256" key="5">
    <source>
        <dbReference type="ARBA" id="ARBA00022741"/>
    </source>
</evidence>
<feature type="region of interest" description="Disordered" evidence="10">
    <location>
        <begin position="479"/>
        <end position="503"/>
    </location>
</feature>
<dbReference type="EC" id="6.3.1.14" evidence="2"/>
<protein>
    <recommendedName>
        <fullName evidence="3">Diphthine--ammonia ligase</fullName>
        <ecNumber evidence="2">6.3.1.14</ecNumber>
    </recommendedName>
    <alternativeName>
        <fullName evidence="7">Diphthamide synthase</fullName>
    </alternativeName>
    <alternativeName>
        <fullName evidence="8">Diphthamide synthetase</fullName>
    </alternativeName>
</protein>
<evidence type="ECO:0000256" key="2">
    <source>
        <dbReference type="ARBA" id="ARBA00012089"/>
    </source>
</evidence>
<feature type="region of interest" description="Disordered" evidence="10">
    <location>
        <begin position="827"/>
        <end position="848"/>
    </location>
</feature>
<dbReference type="GO" id="GO:0005524">
    <property type="term" value="F:ATP binding"/>
    <property type="evidence" value="ECO:0007669"/>
    <property type="project" value="UniProtKB-KW"/>
</dbReference>
<dbReference type="NCBIfam" id="TIGR00290">
    <property type="entry name" value="MJ0570_dom"/>
    <property type="match status" value="1"/>
</dbReference>
<feature type="compositionally biased region" description="Low complexity" evidence="10">
    <location>
        <begin position="550"/>
        <end position="564"/>
    </location>
</feature>
<evidence type="ECO:0000313" key="12">
    <source>
        <dbReference type="EMBL" id="KAK9831634.1"/>
    </source>
</evidence>
<feature type="region of interest" description="Disordered" evidence="10">
    <location>
        <begin position="1086"/>
        <end position="1115"/>
    </location>
</feature>
<feature type="region of interest" description="Disordered" evidence="10">
    <location>
        <begin position="550"/>
        <end position="574"/>
    </location>
</feature>
<feature type="region of interest" description="Disordered" evidence="10">
    <location>
        <begin position="1141"/>
        <end position="1167"/>
    </location>
</feature>
<organism evidence="12 13">
    <name type="scientific">Apatococcus lobatus</name>
    <dbReference type="NCBI Taxonomy" id="904363"/>
    <lineage>
        <taxon>Eukaryota</taxon>
        <taxon>Viridiplantae</taxon>
        <taxon>Chlorophyta</taxon>
        <taxon>core chlorophytes</taxon>
        <taxon>Trebouxiophyceae</taxon>
        <taxon>Chlorellales</taxon>
        <taxon>Chlorellaceae</taxon>
        <taxon>Apatococcus</taxon>
    </lineage>
</organism>
<accession>A0AAW1RD53</accession>
<dbReference type="InterPro" id="IPR002761">
    <property type="entry name" value="Diphthami_syn_dom"/>
</dbReference>
<feature type="region of interest" description="Disordered" evidence="10">
    <location>
        <begin position="728"/>
        <end position="767"/>
    </location>
</feature>
<gene>
    <name evidence="12" type="ORF">WJX74_003462</name>
</gene>
<evidence type="ECO:0000256" key="4">
    <source>
        <dbReference type="ARBA" id="ARBA00022598"/>
    </source>
</evidence>
<feature type="compositionally biased region" description="Basic and acidic residues" evidence="10">
    <location>
        <begin position="636"/>
        <end position="646"/>
    </location>
</feature>
<feature type="domain" description="Diphthamide synthase" evidence="11">
    <location>
        <begin position="1"/>
        <end position="216"/>
    </location>
</feature>
<dbReference type="Gene3D" id="3.90.1490.10">
    <property type="entry name" value="putative n-type atp pyrophosphatase, domain 2"/>
    <property type="match status" value="1"/>
</dbReference>